<proteinExistence type="predicted"/>
<name>A0A0F9GGI0_9ZZZZ</name>
<evidence type="ECO:0000313" key="1">
    <source>
        <dbReference type="EMBL" id="KKL97823.1"/>
    </source>
</evidence>
<dbReference type="EMBL" id="LAZR01018072">
    <property type="protein sequence ID" value="KKL97823.1"/>
    <property type="molecule type" value="Genomic_DNA"/>
</dbReference>
<dbReference type="AlphaFoldDB" id="A0A0F9GGI0"/>
<accession>A0A0F9GGI0</accession>
<gene>
    <name evidence="1" type="ORF">LCGC14_1830570</name>
</gene>
<organism evidence="1">
    <name type="scientific">marine sediment metagenome</name>
    <dbReference type="NCBI Taxonomy" id="412755"/>
    <lineage>
        <taxon>unclassified sequences</taxon>
        <taxon>metagenomes</taxon>
        <taxon>ecological metagenomes</taxon>
    </lineage>
</organism>
<sequence length="173" mass="18219">MPTRIITGDYSGSRIYTIGRVGYDSAGDDEGGVFTASLRSERFSPAGEGGLVTFRRIQARIWHTGAFSGIMKAFIDGVQTQIFSSGALVDQSVAFSASAPTEVGSDGGAETIIEMDVGVLPDVNGNSKGSSGTYIEVEISVDSDDVTGIFLPESFWIGHRVIRAGLQRSALSS</sequence>
<comment type="caution">
    <text evidence="1">The sequence shown here is derived from an EMBL/GenBank/DDBJ whole genome shotgun (WGS) entry which is preliminary data.</text>
</comment>
<reference evidence="1" key="1">
    <citation type="journal article" date="2015" name="Nature">
        <title>Complex archaea that bridge the gap between prokaryotes and eukaryotes.</title>
        <authorList>
            <person name="Spang A."/>
            <person name="Saw J.H."/>
            <person name="Jorgensen S.L."/>
            <person name="Zaremba-Niedzwiedzka K."/>
            <person name="Martijn J."/>
            <person name="Lind A.E."/>
            <person name="van Eijk R."/>
            <person name="Schleper C."/>
            <person name="Guy L."/>
            <person name="Ettema T.J."/>
        </authorList>
    </citation>
    <scope>NUCLEOTIDE SEQUENCE</scope>
</reference>
<protein>
    <submittedName>
        <fullName evidence="1">Uncharacterized protein</fullName>
    </submittedName>
</protein>